<feature type="transmembrane region" description="Helical" evidence="1">
    <location>
        <begin position="67"/>
        <end position="85"/>
    </location>
</feature>
<reference evidence="2" key="1">
    <citation type="journal article" date="2021" name="Front. Microbiol.">
        <title>Comprehensive Comparative Genomics and Phenotyping of Methylobacterium Species.</title>
        <authorList>
            <person name="Alessa O."/>
            <person name="Ogura Y."/>
            <person name="Fujitani Y."/>
            <person name="Takami H."/>
            <person name="Hayashi T."/>
            <person name="Sahin N."/>
            <person name="Tani A."/>
        </authorList>
    </citation>
    <scope>NUCLEOTIDE SEQUENCE</scope>
    <source>
        <strain evidence="2">DSM 14458</strain>
    </source>
</reference>
<evidence type="ECO:0000313" key="3">
    <source>
        <dbReference type="Proteomes" id="UP001055093"/>
    </source>
</evidence>
<keyword evidence="1" id="KW-0472">Membrane</keyword>
<comment type="caution">
    <text evidence="2">The sequence shown here is derived from an EMBL/GenBank/DDBJ whole genome shotgun (WGS) entry which is preliminary data.</text>
</comment>
<protein>
    <recommendedName>
        <fullName evidence="4">DUF2306 domain-containing protein</fullName>
    </recommendedName>
</protein>
<dbReference type="RefSeq" id="WP_137829516.1">
    <property type="nucleotide sequence ID" value="NZ_BPRE01000001.1"/>
</dbReference>
<accession>A0ABQ4UR19</accession>
<reference evidence="2" key="2">
    <citation type="submission" date="2021-08" db="EMBL/GenBank/DDBJ databases">
        <authorList>
            <person name="Tani A."/>
            <person name="Ola A."/>
            <person name="Ogura Y."/>
            <person name="Katsura K."/>
            <person name="Hayashi T."/>
        </authorList>
    </citation>
    <scope>NUCLEOTIDE SEQUENCE</scope>
    <source>
        <strain evidence="2">DSM 14458</strain>
    </source>
</reference>
<feature type="transmembrane region" description="Helical" evidence="1">
    <location>
        <begin position="97"/>
        <end position="116"/>
    </location>
</feature>
<keyword evidence="1" id="KW-1133">Transmembrane helix</keyword>
<organism evidence="2 3">
    <name type="scientific">Methylorubrum suomiense</name>
    <dbReference type="NCBI Taxonomy" id="144191"/>
    <lineage>
        <taxon>Bacteria</taxon>
        <taxon>Pseudomonadati</taxon>
        <taxon>Pseudomonadota</taxon>
        <taxon>Alphaproteobacteria</taxon>
        <taxon>Hyphomicrobiales</taxon>
        <taxon>Methylobacteriaceae</taxon>
        <taxon>Methylorubrum</taxon>
    </lineage>
</organism>
<evidence type="ECO:0000313" key="2">
    <source>
        <dbReference type="EMBL" id="GJE73838.1"/>
    </source>
</evidence>
<proteinExistence type="predicted"/>
<name>A0ABQ4UR19_9HYPH</name>
<keyword evidence="3" id="KW-1185">Reference proteome</keyword>
<keyword evidence="1" id="KW-0812">Transmembrane</keyword>
<evidence type="ECO:0008006" key="4">
    <source>
        <dbReference type="Google" id="ProtNLM"/>
    </source>
</evidence>
<dbReference type="EMBL" id="BPRE01000001">
    <property type="protein sequence ID" value="GJE73838.1"/>
    <property type="molecule type" value="Genomic_DNA"/>
</dbReference>
<feature type="transmembrane region" description="Helical" evidence="1">
    <location>
        <begin position="12"/>
        <end position="33"/>
    </location>
</feature>
<sequence length="128" mass="13315">MTLTPLFEAGAIVMAHAGAALAALGLGSAQLFLPKGGARHRILGWGWVVLMGLAAASSFGIGGQQWSPIHLLSAAALIMLAVAIVHARARRIEAHRWTMIGLFVGALVITGLFTLVPGRVMHAVLFGT</sequence>
<evidence type="ECO:0000256" key="1">
    <source>
        <dbReference type="SAM" id="Phobius"/>
    </source>
</evidence>
<dbReference type="Proteomes" id="UP001055093">
    <property type="component" value="Unassembled WGS sequence"/>
</dbReference>
<gene>
    <name evidence="2" type="ORF">BGCPKDLD_0405</name>
</gene>
<feature type="transmembrane region" description="Helical" evidence="1">
    <location>
        <begin position="42"/>
        <end position="61"/>
    </location>
</feature>